<evidence type="ECO:0000256" key="4">
    <source>
        <dbReference type="ARBA" id="ARBA00023136"/>
    </source>
</evidence>
<dbReference type="Pfam" id="PF04893">
    <property type="entry name" value="Yip1"/>
    <property type="match status" value="1"/>
</dbReference>
<gene>
    <name evidence="7" type="ORF">E4Z66_03020</name>
</gene>
<evidence type="ECO:0000256" key="1">
    <source>
        <dbReference type="ARBA" id="ARBA00004141"/>
    </source>
</evidence>
<dbReference type="OrthoDB" id="7872013at2"/>
<feature type="domain" description="Yip1" evidence="6">
    <location>
        <begin position="11"/>
        <end position="178"/>
    </location>
</feature>
<evidence type="ECO:0000256" key="3">
    <source>
        <dbReference type="ARBA" id="ARBA00022989"/>
    </source>
</evidence>
<sequence length="195" mass="20729">MSLTWSSLFVQTLRAPADAAQTVLAQDVAPRDVYQGLVAGAAMNAVLTGTMAALFPLPPEWPAFLTSPFLYFMVMAGGLLLFVHVLTWSGRIVGGQGVLAGLLKLMVWLQFVRVALQAIGVLLLIALPPLGSLYYLVMTVLSLWIVLNFIKVGHGLSSIGGALLALFITFVGLIVALSMLLMLTGFGQMGVLPDV</sequence>
<protein>
    <submittedName>
        <fullName evidence="7">YIP1 family protein</fullName>
    </submittedName>
</protein>
<evidence type="ECO:0000256" key="5">
    <source>
        <dbReference type="SAM" id="Phobius"/>
    </source>
</evidence>
<feature type="transmembrane region" description="Helical" evidence="5">
    <location>
        <begin position="107"/>
        <end position="126"/>
    </location>
</feature>
<dbReference type="EMBL" id="SRKY01000001">
    <property type="protein sequence ID" value="THH38556.1"/>
    <property type="molecule type" value="Genomic_DNA"/>
</dbReference>
<dbReference type="GO" id="GO:0016020">
    <property type="term" value="C:membrane"/>
    <property type="evidence" value="ECO:0007669"/>
    <property type="project" value="UniProtKB-SubCell"/>
</dbReference>
<evidence type="ECO:0000313" key="7">
    <source>
        <dbReference type="EMBL" id="THH38556.1"/>
    </source>
</evidence>
<evidence type="ECO:0000256" key="2">
    <source>
        <dbReference type="ARBA" id="ARBA00022692"/>
    </source>
</evidence>
<reference evidence="7 8" key="1">
    <citation type="submission" date="2019-04" db="EMBL/GenBank/DDBJ databases">
        <title>Shimia ponticola sp. nov., isolated from seawater.</title>
        <authorList>
            <person name="Kim Y.-O."/>
            <person name="Yoon J.-H."/>
        </authorList>
    </citation>
    <scope>NUCLEOTIDE SEQUENCE [LARGE SCALE GENOMIC DNA]</scope>
    <source>
        <strain evidence="7 8">MYP11</strain>
    </source>
</reference>
<dbReference type="InterPro" id="IPR006977">
    <property type="entry name" value="Yip1_dom"/>
</dbReference>
<dbReference type="Proteomes" id="UP000306602">
    <property type="component" value="Unassembled WGS sequence"/>
</dbReference>
<keyword evidence="8" id="KW-1185">Reference proteome</keyword>
<evidence type="ECO:0000259" key="6">
    <source>
        <dbReference type="Pfam" id="PF04893"/>
    </source>
</evidence>
<proteinExistence type="predicted"/>
<dbReference type="RefSeq" id="WP_136461449.1">
    <property type="nucleotide sequence ID" value="NZ_SRKY01000001.1"/>
</dbReference>
<keyword evidence="2 5" id="KW-0812">Transmembrane</keyword>
<feature type="transmembrane region" description="Helical" evidence="5">
    <location>
        <begin position="35"/>
        <end position="57"/>
    </location>
</feature>
<keyword evidence="4 5" id="KW-0472">Membrane</keyword>
<organism evidence="7 8">
    <name type="scientific">Aliishimia ponticola</name>
    <dbReference type="NCBI Taxonomy" id="2499833"/>
    <lineage>
        <taxon>Bacteria</taxon>
        <taxon>Pseudomonadati</taxon>
        <taxon>Pseudomonadota</taxon>
        <taxon>Alphaproteobacteria</taxon>
        <taxon>Rhodobacterales</taxon>
        <taxon>Paracoccaceae</taxon>
        <taxon>Aliishimia</taxon>
    </lineage>
</organism>
<feature type="transmembrane region" description="Helical" evidence="5">
    <location>
        <begin position="69"/>
        <end position="87"/>
    </location>
</feature>
<keyword evidence="3 5" id="KW-1133">Transmembrane helix</keyword>
<accession>A0A4S4NFZ9</accession>
<comment type="caution">
    <text evidence="7">The sequence shown here is derived from an EMBL/GenBank/DDBJ whole genome shotgun (WGS) entry which is preliminary data.</text>
</comment>
<dbReference type="AlphaFoldDB" id="A0A4S4NFZ9"/>
<comment type="subcellular location">
    <subcellularLocation>
        <location evidence="1">Membrane</location>
        <topology evidence="1">Multi-pass membrane protein</topology>
    </subcellularLocation>
</comment>
<name>A0A4S4NFZ9_9RHOB</name>
<evidence type="ECO:0000313" key="8">
    <source>
        <dbReference type="Proteomes" id="UP000306602"/>
    </source>
</evidence>
<feature type="transmembrane region" description="Helical" evidence="5">
    <location>
        <begin position="133"/>
        <end position="150"/>
    </location>
</feature>
<feature type="transmembrane region" description="Helical" evidence="5">
    <location>
        <begin position="162"/>
        <end position="183"/>
    </location>
</feature>